<dbReference type="PANTHER" id="PTHR48022:SF28">
    <property type="entry name" value="MAJOR FACILITATOR SUPERFAMILY (MFS) PROFILE DOMAIN-CONTAINING PROTEIN-RELATED"/>
    <property type="match status" value="1"/>
</dbReference>
<dbReference type="OrthoDB" id="6133115at2759"/>
<dbReference type="GO" id="GO:0005351">
    <property type="term" value="F:carbohydrate:proton symporter activity"/>
    <property type="evidence" value="ECO:0007669"/>
    <property type="project" value="TreeGrafter"/>
</dbReference>
<dbReference type="PRINTS" id="PR00171">
    <property type="entry name" value="SUGRTRNSPORT"/>
</dbReference>
<evidence type="ECO:0000256" key="1">
    <source>
        <dbReference type="ARBA" id="ARBA00004141"/>
    </source>
</evidence>
<feature type="transmembrane region" description="Helical" evidence="7">
    <location>
        <begin position="383"/>
        <end position="409"/>
    </location>
</feature>
<feature type="transmembrane region" description="Helical" evidence="7">
    <location>
        <begin position="176"/>
        <end position="199"/>
    </location>
</feature>
<feature type="transmembrane region" description="Helical" evidence="7">
    <location>
        <begin position="12"/>
        <end position="34"/>
    </location>
</feature>
<dbReference type="InterPro" id="IPR020846">
    <property type="entry name" value="MFS_dom"/>
</dbReference>
<evidence type="ECO:0000313" key="9">
    <source>
        <dbReference type="EMBL" id="TKA72253.1"/>
    </source>
</evidence>
<protein>
    <recommendedName>
        <fullName evidence="8">Major facilitator superfamily (MFS) profile domain-containing protein</fullName>
    </recommendedName>
</protein>
<feature type="transmembrane region" description="Helical" evidence="7">
    <location>
        <begin position="452"/>
        <end position="471"/>
    </location>
</feature>
<gene>
    <name evidence="9" type="ORF">B0A55_06817</name>
</gene>
<feature type="transmembrane region" description="Helical" evidence="7">
    <location>
        <begin position="146"/>
        <end position="164"/>
    </location>
</feature>
<keyword evidence="3" id="KW-0813">Transport</keyword>
<evidence type="ECO:0000256" key="2">
    <source>
        <dbReference type="ARBA" id="ARBA00010992"/>
    </source>
</evidence>
<keyword evidence="4 7" id="KW-0812">Transmembrane</keyword>
<comment type="caution">
    <text evidence="9">The sequence shown here is derived from an EMBL/GenBank/DDBJ whole genome shotgun (WGS) entry which is preliminary data.</text>
</comment>
<evidence type="ECO:0000259" key="8">
    <source>
        <dbReference type="PROSITE" id="PS50850"/>
    </source>
</evidence>
<dbReference type="GO" id="GO:0016020">
    <property type="term" value="C:membrane"/>
    <property type="evidence" value="ECO:0007669"/>
    <property type="project" value="UniProtKB-SubCell"/>
</dbReference>
<evidence type="ECO:0000256" key="4">
    <source>
        <dbReference type="ARBA" id="ARBA00022692"/>
    </source>
</evidence>
<feature type="transmembrane region" description="Helical" evidence="7">
    <location>
        <begin position="325"/>
        <end position="345"/>
    </location>
</feature>
<sequence length="533" mass="58442">MPLLGGLQGKALYRAMSACCGAAFMLYGWDAGVLGGIQETPQFRSAIGNPAGAFIIPIIASVYNLAAGVMSLCVTLFGMQLGRKRTILLGDLFICIGAVLQASTYSVGQIIAGRIICGFGIGCIASAVPTYMAEMSLEASERGPEVSYQLALLITGVALAYWVDLGFVSGLDRYPWLWRIPLAMQSCFAIFSASLLAFLPDTPRWYYARGRNAEGDSVLARLHALPVEHEHVQMVRAEVMASLQEENETTDKFNFWLLFWDNSELQFGRRLRTSFLILWAQQFLGINMLSSTTHSMPSPTDSPFQVYFSTQIFTNLGYDARLSGILAGVLNTVFALASYPPIWLIERLGRRALMFWGALGCGFCMLIYVILTTLPASKATAGTNWAAVVFIILYEVVFGIGWLGTCWVYGPEIAPLKYRHIAGGLGAAGEWFSTWVMVFGGGTGINAVGAKIFIWPLLCCFLAAAYVWFCCPESTGKTLEEMDMLFAKPAARGRMEANAMVNHDRRASLADSIGEKRRHSGVTRHEKIRGEKV</sequence>
<keyword evidence="6 7" id="KW-0472">Membrane</keyword>
<dbReference type="Proteomes" id="UP000309340">
    <property type="component" value="Unassembled WGS sequence"/>
</dbReference>
<proteinExistence type="inferred from homology"/>
<comment type="similarity">
    <text evidence="2">Belongs to the major facilitator superfamily. Sugar transporter (TC 2.A.1.1) family.</text>
</comment>
<dbReference type="InterPro" id="IPR036259">
    <property type="entry name" value="MFS_trans_sf"/>
</dbReference>
<evidence type="ECO:0000256" key="7">
    <source>
        <dbReference type="SAM" id="Phobius"/>
    </source>
</evidence>
<keyword evidence="10" id="KW-1185">Reference proteome</keyword>
<dbReference type="EMBL" id="NAJQ01000317">
    <property type="protein sequence ID" value="TKA72253.1"/>
    <property type="molecule type" value="Genomic_DNA"/>
</dbReference>
<dbReference type="PROSITE" id="PS50850">
    <property type="entry name" value="MFS"/>
    <property type="match status" value="1"/>
</dbReference>
<evidence type="ECO:0000256" key="5">
    <source>
        <dbReference type="ARBA" id="ARBA00022989"/>
    </source>
</evidence>
<reference evidence="9 10" key="1">
    <citation type="submission" date="2017-03" db="EMBL/GenBank/DDBJ databases">
        <title>Genomes of endolithic fungi from Antarctica.</title>
        <authorList>
            <person name="Coleine C."/>
            <person name="Masonjones S."/>
            <person name="Stajich J.E."/>
        </authorList>
    </citation>
    <scope>NUCLEOTIDE SEQUENCE [LARGE SCALE GENOMIC DNA]</scope>
    <source>
        <strain evidence="9 10">CCFEE 5184</strain>
    </source>
</reference>
<evidence type="ECO:0000256" key="3">
    <source>
        <dbReference type="ARBA" id="ARBA00022448"/>
    </source>
</evidence>
<feature type="transmembrane region" description="Helical" evidence="7">
    <location>
        <begin position="352"/>
        <end position="371"/>
    </location>
</feature>
<dbReference type="PANTHER" id="PTHR48022">
    <property type="entry name" value="PLASTIDIC GLUCOSE TRANSPORTER 4"/>
    <property type="match status" value="1"/>
</dbReference>
<feature type="domain" description="Major facilitator superfamily (MFS) profile" evidence="8">
    <location>
        <begin position="16"/>
        <end position="475"/>
    </location>
</feature>
<dbReference type="Gene3D" id="1.20.1250.20">
    <property type="entry name" value="MFS general substrate transporter like domains"/>
    <property type="match status" value="1"/>
</dbReference>
<organism evidence="9 10">
    <name type="scientific">Friedmanniomyces simplex</name>
    <dbReference type="NCBI Taxonomy" id="329884"/>
    <lineage>
        <taxon>Eukaryota</taxon>
        <taxon>Fungi</taxon>
        <taxon>Dikarya</taxon>
        <taxon>Ascomycota</taxon>
        <taxon>Pezizomycotina</taxon>
        <taxon>Dothideomycetes</taxon>
        <taxon>Dothideomycetidae</taxon>
        <taxon>Mycosphaerellales</taxon>
        <taxon>Teratosphaeriaceae</taxon>
        <taxon>Friedmanniomyces</taxon>
    </lineage>
</organism>
<dbReference type="InterPro" id="IPR005828">
    <property type="entry name" value="MFS_sugar_transport-like"/>
</dbReference>
<feature type="transmembrane region" description="Helical" evidence="7">
    <location>
        <begin position="421"/>
        <end position="440"/>
    </location>
</feature>
<evidence type="ECO:0000313" key="10">
    <source>
        <dbReference type="Proteomes" id="UP000309340"/>
    </source>
</evidence>
<dbReference type="STRING" id="329884.A0A4U0XAP0"/>
<dbReference type="SUPFAM" id="SSF103473">
    <property type="entry name" value="MFS general substrate transporter"/>
    <property type="match status" value="1"/>
</dbReference>
<feature type="transmembrane region" description="Helical" evidence="7">
    <location>
        <begin position="111"/>
        <end position="134"/>
    </location>
</feature>
<dbReference type="InterPro" id="IPR003663">
    <property type="entry name" value="Sugar/inositol_transpt"/>
</dbReference>
<evidence type="ECO:0000256" key="6">
    <source>
        <dbReference type="ARBA" id="ARBA00023136"/>
    </source>
</evidence>
<keyword evidence="5 7" id="KW-1133">Transmembrane helix</keyword>
<dbReference type="InterPro" id="IPR050360">
    <property type="entry name" value="MFS_Sugar_Transporters"/>
</dbReference>
<dbReference type="Pfam" id="PF00083">
    <property type="entry name" value="Sugar_tr"/>
    <property type="match status" value="1"/>
</dbReference>
<feature type="transmembrane region" description="Helical" evidence="7">
    <location>
        <begin position="54"/>
        <end position="79"/>
    </location>
</feature>
<dbReference type="AlphaFoldDB" id="A0A4U0XAP0"/>
<accession>A0A4U0XAP0</accession>
<name>A0A4U0XAP0_9PEZI</name>
<comment type="subcellular location">
    <subcellularLocation>
        <location evidence="1">Membrane</location>
        <topology evidence="1">Multi-pass membrane protein</topology>
    </subcellularLocation>
</comment>